<evidence type="ECO:0000259" key="4">
    <source>
        <dbReference type="Pfam" id="PF01298"/>
    </source>
</evidence>
<dbReference type="GO" id="GO:0009279">
    <property type="term" value="C:cell outer membrane"/>
    <property type="evidence" value="ECO:0007669"/>
    <property type="project" value="UniProtKB-SubCell"/>
</dbReference>
<evidence type="ECO:0000313" key="5">
    <source>
        <dbReference type="EMBL" id="VEJ52030.1"/>
    </source>
</evidence>
<feature type="domain" description="Transferrin-binding protein B C-lobe/N-lobe beta-barrel" evidence="4">
    <location>
        <begin position="563"/>
        <end position="675"/>
    </location>
</feature>
<dbReference type="InterPro" id="IPR011250">
    <property type="entry name" value="OMP/PagP_B-barrel"/>
</dbReference>
<dbReference type="STRING" id="28091.SAMEA3174300_00497"/>
<keyword evidence="3" id="KW-0732">Signal</keyword>
<protein>
    <recommendedName>
        <fullName evidence="4">Transferrin-binding protein B C-lobe/N-lobe beta-barrel domain-containing protein</fullName>
    </recommendedName>
</protein>
<dbReference type="Pfam" id="PF01298">
    <property type="entry name" value="TbpB_B_D"/>
    <property type="match status" value="1"/>
</dbReference>
<feature type="chain" id="PRO_5019074804" description="Transferrin-binding protein B C-lobe/N-lobe beta-barrel domain-containing protein" evidence="3">
    <location>
        <begin position="29"/>
        <end position="682"/>
    </location>
</feature>
<feature type="compositionally biased region" description="Gly residues" evidence="2">
    <location>
        <begin position="40"/>
        <end position="57"/>
    </location>
</feature>
<feature type="region of interest" description="Disordered" evidence="2">
    <location>
        <begin position="22"/>
        <end position="108"/>
    </location>
</feature>
<evidence type="ECO:0000256" key="2">
    <source>
        <dbReference type="SAM" id="MobiDB-lite"/>
    </source>
</evidence>
<dbReference type="InterPro" id="IPR001677">
    <property type="entry name" value="TbpB_B_D"/>
</dbReference>
<feature type="compositionally biased region" description="Pro residues" evidence="2">
    <location>
        <begin position="385"/>
        <end position="402"/>
    </location>
</feature>
<dbReference type="SUPFAM" id="SSF56925">
    <property type="entry name" value="OMPA-like"/>
    <property type="match status" value="2"/>
</dbReference>
<feature type="compositionally biased region" description="Pro residues" evidence="2">
    <location>
        <begin position="367"/>
        <end position="378"/>
    </location>
</feature>
<reference evidence="5 6" key="1">
    <citation type="submission" date="2018-12" db="EMBL/GenBank/DDBJ databases">
        <authorList>
            <consortium name="Pathogen Informatics"/>
        </authorList>
    </citation>
    <scope>NUCLEOTIDE SEQUENCE [LARGE SCALE GENOMIC DNA]</scope>
    <source>
        <strain evidence="5 6">NCTC12742</strain>
    </source>
</reference>
<feature type="region of interest" description="Disordered" evidence="2">
    <location>
        <begin position="366"/>
        <end position="404"/>
    </location>
</feature>
<evidence type="ECO:0000313" key="6">
    <source>
        <dbReference type="Proteomes" id="UP000272771"/>
    </source>
</evidence>
<dbReference type="Proteomes" id="UP000272771">
    <property type="component" value="Chromosome"/>
</dbReference>
<organism evidence="5 6">
    <name type="scientific">Neisseria weaveri</name>
    <dbReference type="NCBI Taxonomy" id="28091"/>
    <lineage>
        <taxon>Bacteria</taxon>
        <taxon>Pseudomonadati</taxon>
        <taxon>Pseudomonadota</taxon>
        <taxon>Betaproteobacteria</taxon>
        <taxon>Neisseriales</taxon>
        <taxon>Neisseriaceae</taxon>
        <taxon>Neisseria</taxon>
    </lineage>
</organism>
<proteinExistence type="predicted"/>
<comment type="subcellular location">
    <subcellularLocation>
        <location evidence="1">Cell outer membrane</location>
    </subcellularLocation>
</comment>
<dbReference type="PROSITE" id="PS51257">
    <property type="entry name" value="PROKAR_LIPOPROTEIN"/>
    <property type="match status" value="1"/>
</dbReference>
<dbReference type="OrthoDB" id="5673741at2"/>
<accession>A0A448VQG9</accession>
<evidence type="ECO:0000256" key="1">
    <source>
        <dbReference type="ARBA" id="ARBA00004442"/>
    </source>
</evidence>
<feature type="signal peptide" evidence="3">
    <location>
        <begin position="1"/>
        <end position="28"/>
    </location>
</feature>
<dbReference type="EMBL" id="LR134533">
    <property type="protein sequence ID" value="VEJ52030.1"/>
    <property type="molecule type" value="Genomic_DNA"/>
</dbReference>
<feature type="compositionally biased region" description="Low complexity" evidence="2">
    <location>
        <begin position="58"/>
        <end position="99"/>
    </location>
</feature>
<name>A0A448VQG9_9NEIS</name>
<dbReference type="RefSeq" id="WP_107860830.1">
    <property type="nucleotide sequence ID" value="NZ_CAUJRG010000021.1"/>
</dbReference>
<evidence type="ECO:0000256" key="3">
    <source>
        <dbReference type="SAM" id="SignalP"/>
    </source>
</evidence>
<gene>
    <name evidence="5" type="ORF">NCTC12742_01943</name>
</gene>
<dbReference type="Gene3D" id="2.40.160.90">
    <property type="match status" value="2"/>
</dbReference>
<dbReference type="AlphaFoldDB" id="A0A448VQG9"/>
<sequence length="682" mass="71473">MDKFKLSMIVVACSLALSACSSGGSAPANPLAQDTPGKGAATGGGTGGSQSGNGSSSGSGSSTEGSGSNTEGSGSNTEGSGSNTEGSGSNTEGSGSNTEDSGSGDVTVEQADPASVDFSATFKADTDGLMQSGVRNGASVTYEDKSGKVLSSGTSALADQYDTEPHKLEIDSKAVHKFDKYSFSTSDDEKNKDIQIVKNFQVEEGTGKGLFGTVGEDHVRYGVYQDQGKSTLFVHGEPKGSYGNMPKEGKFTFKGGAVYGKSGNYVPALSHVNVDFGDTKNVNIRITPSNNHAAFDFSGKINGNTFSGADGGVKHRGGFFRAGWRDEAGYAGGVFQRTEGEFAGYHGSYASKKQAAYEEFNAQVAPPAVPEEPKPPVSEPEEPKPQPPVVVPTPPSSEPVPPVSVSGAFEEAMKNGFVQDDKSRPGYMKSGITSYYDPSTYVTNGVILTVGKEGKFSAVRPEGKEADSFRELKLNGHIIPLLASGQDLLNGISMRAFNAKDLKRDGGVYDETKDGKGLVGSTTDSFHSEGFKAMRFGVYQLEGTNHLFVQGQPSRYMPPASDKDYAYEGYAVHVDSNNAYSRVNGVKAKVNFGKKTVDVTLKPAGNVLGTNRPYDSALSFSATITGNTFSSNSGGVSTKGGFFGGLGQDMGGVYNVGTTYKNPEYHNSKGVFGTTQVDPRKR</sequence>
<keyword evidence="6" id="KW-1185">Reference proteome</keyword>